<dbReference type="GO" id="GO:0015297">
    <property type="term" value="F:antiporter activity"/>
    <property type="evidence" value="ECO:0007669"/>
    <property type="project" value="UniProtKB-KW"/>
</dbReference>
<dbReference type="InterPro" id="IPR048279">
    <property type="entry name" value="MdtK-like"/>
</dbReference>
<dbReference type="GO" id="GO:0006811">
    <property type="term" value="P:monoatomic ion transport"/>
    <property type="evidence" value="ECO:0007669"/>
    <property type="project" value="UniProtKB-KW"/>
</dbReference>
<evidence type="ECO:0000256" key="7">
    <source>
        <dbReference type="ARBA" id="ARBA00023065"/>
    </source>
</evidence>
<dbReference type="EMBL" id="FPKU01000001">
    <property type="protein sequence ID" value="SFZ82792.1"/>
    <property type="molecule type" value="Genomic_DNA"/>
</dbReference>
<dbReference type="PANTHER" id="PTHR43298">
    <property type="entry name" value="MULTIDRUG RESISTANCE PROTEIN NORM-RELATED"/>
    <property type="match status" value="1"/>
</dbReference>
<evidence type="ECO:0000256" key="1">
    <source>
        <dbReference type="ARBA" id="ARBA00004429"/>
    </source>
</evidence>
<accession>A0A1K2HVI0</accession>
<organism evidence="11 12">
    <name type="scientific">Devosia enhydra</name>
    <dbReference type="NCBI Taxonomy" id="665118"/>
    <lineage>
        <taxon>Bacteria</taxon>
        <taxon>Pseudomonadati</taxon>
        <taxon>Pseudomonadota</taxon>
        <taxon>Alphaproteobacteria</taxon>
        <taxon>Hyphomicrobiales</taxon>
        <taxon>Devosiaceae</taxon>
        <taxon>Devosia</taxon>
    </lineage>
</organism>
<evidence type="ECO:0000313" key="12">
    <source>
        <dbReference type="Proteomes" id="UP000183447"/>
    </source>
</evidence>
<keyword evidence="3" id="KW-0050">Antiport</keyword>
<keyword evidence="2" id="KW-0813">Transport</keyword>
<evidence type="ECO:0000256" key="8">
    <source>
        <dbReference type="ARBA" id="ARBA00023136"/>
    </source>
</evidence>
<feature type="transmembrane region" description="Helical" evidence="10">
    <location>
        <begin position="436"/>
        <end position="458"/>
    </location>
</feature>
<comment type="subcellular location">
    <subcellularLocation>
        <location evidence="1">Cell inner membrane</location>
        <topology evidence="1">Multi-pass membrane protein</topology>
    </subcellularLocation>
</comment>
<evidence type="ECO:0000256" key="4">
    <source>
        <dbReference type="ARBA" id="ARBA00022475"/>
    </source>
</evidence>
<protein>
    <recommendedName>
        <fullName evidence="9">Multidrug-efflux transporter</fullName>
    </recommendedName>
</protein>
<evidence type="ECO:0000256" key="6">
    <source>
        <dbReference type="ARBA" id="ARBA00022989"/>
    </source>
</evidence>
<dbReference type="STRING" id="665118.SAMN02983003_1279"/>
<keyword evidence="4" id="KW-1003">Cell membrane</keyword>
<dbReference type="Proteomes" id="UP000183447">
    <property type="component" value="Unassembled WGS sequence"/>
</dbReference>
<evidence type="ECO:0000256" key="3">
    <source>
        <dbReference type="ARBA" id="ARBA00022449"/>
    </source>
</evidence>
<feature type="transmembrane region" description="Helical" evidence="10">
    <location>
        <begin position="174"/>
        <end position="195"/>
    </location>
</feature>
<feature type="transmembrane region" description="Helical" evidence="10">
    <location>
        <begin position="65"/>
        <end position="88"/>
    </location>
</feature>
<keyword evidence="5 10" id="KW-0812">Transmembrane</keyword>
<feature type="transmembrane region" description="Helical" evidence="10">
    <location>
        <begin position="207"/>
        <end position="228"/>
    </location>
</feature>
<keyword evidence="6 10" id="KW-1133">Transmembrane helix</keyword>
<evidence type="ECO:0000256" key="5">
    <source>
        <dbReference type="ARBA" id="ARBA00022692"/>
    </source>
</evidence>
<sequence>MTNEATAPASGDGKTSFSHWIAEMRALLSLGAPLILAQLAQNALFTTDVIMMGWLGPESLAAGMLATAFMNTFMIGGIAMLSVVAALVAQARGAGDSKGVRRTVRQGLWVAIAVSLVLWPILWQVRPVLSALGQAPVAIDRAEEYVHVAMWLVLPGLCYVVFRSFLSALQQTRVILLVTIGAVALNALLNWALIFGNFGMPRLELRGAAIATLIVNIFMFAALAFYAVRHRRFRRYHVFARFWRADWQRFLAIIRVGAPIGFMVLAEVALFSMAAVLMGRLGTNELAAHAVALQCASTAFMVPLGLSQATTVRVGLAYGAGDRAGVARAGWGAMIVTLAFMTTTCLLFIFYSDALVGLFLDQDDPANFEALRLAATYVVIGGIFQLVDGAQVSAAGALRGLSDTTAPMIIALLGYWAVGFPIAWIAGIVLDWRGVGVWLGLAGGLAFVAVVLTTRFAMRERLGLLPPLPAQ</sequence>
<evidence type="ECO:0000256" key="10">
    <source>
        <dbReference type="SAM" id="Phobius"/>
    </source>
</evidence>
<dbReference type="InterPro" id="IPR050222">
    <property type="entry name" value="MATE_MdtK"/>
</dbReference>
<evidence type="ECO:0000256" key="9">
    <source>
        <dbReference type="ARBA" id="ARBA00031636"/>
    </source>
</evidence>
<dbReference type="NCBIfam" id="TIGR00797">
    <property type="entry name" value="matE"/>
    <property type="match status" value="1"/>
</dbReference>
<keyword evidence="12" id="KW-1185">Reference proteome</keyword>
<dbReference type="OrthoDB" id="9780160at2"/>
<dbReference type="AlphaFoldDB" id="A0A1K2HVI0"/>
<dbReference type="CDD" id="cd13131">
    <property type="entry name" value="MATE_NorM_like"/>
    <property type="match status" value="1"/>
</dbReference>
<evidence type="ECO:0000313" key="11">
    <source>
        <dbReference type="EMBL" id="SFZ82792.1"/>
    </source>
</evidence>
<evidence type="ECO:0000256" key="2">
    <source>
        <dbReference type="ARBA" id="ARBA00022448"/>
    </source>
</evidence>
<feature type="transmembrane region" description="Helical" evidence="10">
    <location>
        <begin position="326"/>
        <end position="350"/>
    </location>
</feature>
<name>A0A1K2HVI0_9HYPH</name>
<dbReference type="InterPro" id="IPR002528">
    <property type="entry name" value="MATE_fam"/>
</dbReference>
<dbReference type="PIRSF" id="PIRSF006603">
    <property type="entry name" value="DinF"/>
    <property type="match status" value="1"/>
</dbReference>
<feature type="transmembrane region" description="Helical" evidence="10">
    <location>
        <begin position="286"/>
        <end position="306"/>
    </location>
</feature>
<dbReference type="Pfam" id="PF01554">
    <property type="entry name" value="MatE"/>
    <property type="match status" value="2"/>
</dbReference>
<gene>
    <name evidence="11" type="ORF">SAMN02983003_1279</name>
</gene>
<feature type="transmembrane region" description="Helical" evidence="10">
    <location>
        <begin position="249"/>
        <end position="274"/>
    </location>
</feature>
<dbReference type="GO" id="GO:0042910">
    <property type="term" value="F:xenobiotic transmembrane transporter activity"/>
    <property type="evidence" value="ECO:0007669"/>
    <property type="project" value="InterPro"/>
</dbReference>
<proteinExistence type="predicted"/>
<reference evidence="11 12" key="1">
    <citation type="submission" date="2016-11" db="EMBL/GenBank/DDBJ databases">
        <authorList>
            <person name="Jaros S."/>
            <person name="Januszkiewicz K."/>
            <person name="Wedrychowicz H."/>
        </authorList>
    </citation>
    <scope>NUCLEOTIDE SEQUENCE [LARGE SCALE GENOMIC DNA]</scope>
    <source>
        <strain evidence="11 12">ATCC 23634</strain>
    </source>
</reference>
<keyword evidence="7" id="KW-0406">Ion transport</keyword>
<feature type="transmembrane region" description="Helical" evidence="10">
    <location>
        <begin position="408"/>
        <end position="430"/>
    </location>
</feature>
<feature type="transmembrane region" description="Helical" evidence="10">
    <location>
        <begin position="26"/>
        <end position="45"/>
    </location>
</feature>
<dbReference type="PANTHER" id="PTHR43298:SF2">
    <property type="entry name" value="FMN_FAD EXPORTER YEEO-RELATED"/>
    <property type="match status" value="1"/>
</dbReference>
<feature type="transmembrane region" description="Helical" evidence="10">
    <location>
        <begin position="108"/>
        <end position="125"/>
    </location>
</feature>
<dbReference type="GO" id="GO:0005886">
    <property type="term" value="C:plasma membrane"/>
    <property type="evidence" value="ECO:0007669"/>
    <property type="project" value="UniProtKB-SubCell"/>
</dbReference>
<feature type="transmembrane region" description="Helical" evidence="10">
    <location>
        <begin position="145"/>
        <end position="162"/>
    </location>
</feature>
<keyword evidence="8 10" id="KW-0472">Membrane</keyword>